<keyword evidence="13 14" id="KW-0472">Membrane</keyword>
<evidence type="ECO:0000256" key="4">
    <source>
        <dbReference type="ARBA" id="ARBA00022475"/>
    </source>
</evidence>
<dbReference type="InterPro" id="IPR029016">
    <property type="entry name" value="GAF-like_dom_sf"/>
</dbReference>
<dbReference type="Gene3D" id="3.30.450.40">
    <property type="match status" value="1"/>
</dbReference>
<dbReference type="InterPro" id="IPR036890">
    <property type="entry name" value="HATPase_C_sf"/>
</dbReference>
<dbReference type="GO" id="GO:0005524">
    <property type="term" value="F:ATP binding"/>
    <property type="evidence" value="ECO:0007669"/>
    <property type="project" value="UniProtKB-KW"/>
</dbReference>
<evidence type="ECO:0000256" key="7">
    <source>
        <dbReference type="ARBA" id="ARBA00022692"/>
    </source>
</evidence>
<dbReference type="EC" id="2.7.13.3" evidence="3"/>
<dbReference type="GO" id="GO:0000155">
    <property type="term" value="F:phosphorelay sensor kinase activity"/>
    <property type="evidence" value="ECO:0007669"/>
    <property type="project" value="InterPro"/>
</dbReference>
<dbReference type="SMART" id="SM00065">
    <property type="entry name" value="GAF"/>
    <property type="match status" value="1"/>
</dbReference>
<dbReference type="InterPro" id="IPR011620">
    <property type="entry name" value="Sig_transdc_His_kinase_LytS_TM"/>
</dbReference>
<evidence type="ECO:0000256" key="3">
    <source>
        <dbReference type="ARBA" id="ARBA00012438"/>
    </source>
</evidence>
<comment type="subcellular location">
    <subcellularLocation>
        <location evidence="2">Cell membrane</location>
        <topology evidence="2">Multi-pass membrane protein</topology>
    </subcellularLocation>
</comment>
<evidence type="ECO:0000256" key="10">
    <source>
        <dbReference type="ARBA" id="ARBA00022840"/>
    </source>
</evidence>
<evidence type="ECO:0000313" key="16">
    <source>
        <dbReference type="EMBL" id="GLP95190.1"/>
    </source>
</evidence>
<feature type="transmembrane region" description="Helical" evidence="14">
    <location>
        <begin position="49"/>
        <end position="66"/>
    </location>
</feature>
<keyword evidence="17" id="KW-1185">Reference proteome</keyword>
<dbReference type="Pfam" id="PF06580">
    <property type="entry name" value="His_kinase"/>
    <property type="match status" value="1"/>
</dbReference>
<feature type="transmembrane region" description="Helical" evidence="14">
    <location>
        <begin position="145"/>
        <end position="167"/>
    </location>
</feature>
<gene>
    <name evidence="16" type="primary">yehU</name>
    <name evidence="16" type="ORF">GCM10007895_04960</name>
</gene>
<evidence type="ECO:0000256" key="9">
    <source>
        <dbReference type="ARBA" id="ARBA00022777"/>
    </source>
</evidence>
<dbReference type="Gene3D" id="1.10.1760.20">
    <property type="match status" value="1"/>
</dbReference>
<keyword evidence="4" id="KW-1003">Cell membrane</keyword>
<keyword evidence="6" id="KW-0808">Transferase</keyword>
<evidence type="ECO:0000256" key="2">
    <source>
        <dbReference type="ARBA" id="ARBA00004651"/>
    </source>
</evidence>
<keyword evidence="9 16" id="KW-0418">Kinase</keyword>
<comment type="caution">
    <text evidence="16">The sequence shown here is derived from an EMBL/GenBank/DDBJ whole genome shotgun (WGS) entry which is preliminary data.</text>
</comment>
<evidence type="ECO:0000256" key="12">
    <source>
        <dbReference type="ARBA" id="ARBA00023012"/>
    </source>
</evidence>
<feature type="transmembrane region" description="Helical" evidence="14">
    <location>
        <begin position="9"/>
        <end position="29"/>
    </location>
</feature>
<keyword evidence="7 14" id="KW-0812">Transmembrane</keyword>
<keyword evidence="11 14" id="KW-1133">Transmembrane helix</keyword>
<evidence type="ECO:0000256" key="6">
    <source>
        <dbReference type="ARBA" id="ARBA00022679"/>
    </source>
</evidence>
<evidence type="ECO:0000259" key="15">
    <source>
        <dbReference type="SMART" id="SM00065"/>
    </source>
</evidence>
<dbReference type="Pfam" id="PF13492">
    <property type="entry name" value="GAF_3"/>
    <property type="match status" value="1"/>
</dbReference>
<evidence type="ECO:0000313" key="17">
    <source>
        <dbReference type="Proteomes" id="UP001161422"/>
    </source>
</evidence>
<dbReference type="InterPro" id="IPR003018">
    <property type="entry name" value="GAF"/>
</dbReference>
<keyword evidence="10" id="KW-0067">ATP-binding</keyword>
<dbReference type="SUPFAM" id="SSF55781">
    <property type="entry name" value="GAF domain-like"/>
    <property type="match status" value="1"/>
</dbReference>
<dbReference type="AlphaFoldDB" id="A0AA37RSK8"/>
<organism evidence="16 17">
    <name type="scientific">Paraferrimonas sedimenticola</name>
    <dbReference type="NCBI Taxonomy" id="375674"/>
    <lineage>
        <taxon>Bacteria</taxon>
        <taxon>Pseudomonadati</taxon>
        <taxon>Pseudomonadota</taxon>
        <taxon>Gammaproteobacteria</taxon>
        <taxon>Alteromonadales</taxon>
        <taxon>Ferrimonadaceae</taxon>
        <taxon>Paraferrimonas</taxon>
    </lineage>
</organism>
<dbReference type="PANTHER" id="PTHR34220:SF10">
    <property type="entry name" value="SENSOR HISTIDINE KINASE BTSS"/>
    <property type="match status" value="1"/>
</dbReference>
<dbReference type="GO" id="GO:0005886">
    <property type="term" value="C:plasma membrane"/>
    <property type="evidence" value="ECO:0007669"/>
    <property type="project" value="UniProtKB-SubCell"/>
</dbReference>
<evidence type="ECO:0000256" key="1">
    <source>
        <dbReference type="ARBA" id="ARBA00000085"/>
    </source>
</evidence>
<feature type="transmembrane region" description="Helical" evidence="14">
    <location>
        <begin position="110"/>
        <end position="133"/>
    </location>
</feature>
<name>A0AA37RSK8_9GAMM</name>
<dbReference type="SUPFAM" id="SSF55874">
    <property type="entry name" value="ATPase domain of HSP90 chaperone/DNA topoisomerase II/histidine kinase"/>
    <property type="match status" value="1"/>
</dbReference>
<protein>
    <recommendedName>
        <fullName evidence="3">histidine kinase</fullName>
        <ecNumber evidence="3">2.7.13.3</ecNumber>
    </recommendedName>
</protein>
<dbReference type="Gene3D" id="3.30.565.10">
    <property type="entry name" value="Histidine kinase-like ATPase, C-terminal domain"/>
    <property type="match status" value="1"/>
</dbReference>
<evidence type="ECO:0000256" key="13">
    <source>
        <dbReference type="ARBA" id="ARBA00023136"/>
    </source>
</evidence>
<feature type="transmembrane region" description="Helical" evidence="14">
    <location>
        <begin position="78"/>
        <end position="98"/>
    </location>
</feature>
<accession>A0AA37RSK8</accession>
<evidence type="ECO:0000256" key="14">
    <source>
        <dbReference type="SAM" id="Phobius"/>
    </source>
</evidence>
<dbReference type="PANTHER" id="PTHR34220">
    <property type="entry name" value="SENSOR HISTIDINE KINASE YPDA"/>
    <property type="match status" value="1"/>
</dbReference>
<reference evidence="16" key="1">
    <citation type="journal article" date="2014" name="Int. J. Syst. Evol. Microbiol.">
        <title>Complete genome sequence of Corynebacterium casei LMG S-19264T (=DSM 44701T), isolated from a smear-ripened cheese.</title>
        <authorList>
            <consortium name="US DOE Joint Genome Institute (JGI-PGF)"/>
            <person name="Walter F."/>
            <person name="Albersmeier A."/>
            <person name="Kalinowski J."/>
            <person name="Ruckert C."/>
        </authorList>
    </citation>
    <scope>NUCLEOTIDE SEQUENCE</scope>
    <source>
        <strain evidence="16">NBRC 101628</strain>
    </source>
</reference>
<dbReference type="GO" id="GO:0071555">
    <property type="term" value="P:cell wall organization"/>
    <property type="evidence" value="ECO:0007669"/>
    <property type="project" value="InterPro"/>
</dbReference>
<dbReference type="EMBL" id="BSNC01000001">
    <property type="protein sequence ID" value="GLP95190.1"/>
    <property type="molecule type" value="Genomic_DNA"/>
</dbReference>
<evidence type="ECO:0000256" key="5">
    <source>
        <dbReference type="ARBA" id="ARBA00022553"/>
    </source>
</evidence>
<dbReference type="Proteomes" id="UP001161422">
    <property type="component" value="Unassembled WGS sequence"/>
</dbReference>
<sequence>MLSGDASPMVLTLLLMQQMCVYLVIAYLLSKTPLFKPLVENSTRLPHKAIIYAVFSLFCVLGTFFGEQVNDAIANTRAVGAILGGLLGGPITGFAVGLTGGLHRYSLGGFTDLACAISTTLEGLMAGLLASYLQRQGKADLRFNPFVVIALGICAELLQMAIILAVARPFEDAWELVKVIVIPMTLVNAIGAAMFMSIVRDRKTMVDKISTVFSAQALKIAERSVGLFAKEFNQQTCEQMARIIIEETKVGAVAITDRDKLLAFIGQGADHHLPGRPIASEITQEAIKHNQVMFADGVEHHYKCSIDPKCPLGSSLVIPLGDHHRVIGTIKLYEPKNKLFLNINRTLGEGIARLLSNQILYGRFEHQKNLLVRSELKLLQAQVNPHFLFNALNTVAAITRNDAAKARELLGHLSQFLRQNLKRNQKLLTLKEELEHIDSYLKIEKARFMEQLQVSIEVPEALQNALVPTFTLQPLIENAVKHGTSQLLEQGHIKVQAQKQGEILLLSVEDNAGLYEAGGKGGLGMQIVAKRLRAEFGEDADLSVECQPDQFTRVTATLSYREQGATA</sequence>
<proteinExistence type="predicted"/>
<evidence type="ECO:0000256" key="8">
    <source>
        <dbReference type="ARBA" id="ARBA00022741"/>
    </source>
</evidence>
<keyword evidence="12" id="KW-0902">Two-component regulatory system</keyword>
<keyword evidence="8" id="KW-0547">Nucleotide-binding</keyword>
<evidence type="ECO:0000256" key="11">
    <source>
        <dbReference type="ARBA" id="ARBA00022989"/>
    </source>
</evidence>
<dbReference type="Pfam" id="PF07694">
    <property type="entry name" value="5TM-5TMR_LYT"/>
    <property type="match status" value="1"/>
</dbReference>
<comment type="catalytic activity">
    <reaction evidence="1">
        <text>ATP + protein L-histidine = ADP + protein N-phospho-L-histidine.</text>
        <dbReference type="EC" id="2.7.13.3"/>
    </reaction>
</comment>
<feature type="domain" description="GAF" evidence="15">
    <location>
        <begin position="232"/>
        <end position="369"/>
    </location>
</feature>
<dbReference type="InterPro" id="IPR050640">
    <property type="entry name" value="Bact_2-comp_sensor_kinase"/>
</dbReference>
<keyword evidence="5" id="KW-0597">Phosphoprotein</keyword>
<feature type="transmembrane region" description="Helical" evidence="14">
    <location>
        <begin position="179"/>
        <end position="199"/>
    </location>
</feature>
<reference evidence="16" key="2">
    <citation type="submission" date="2023-01" db="EMBL/GenBank/DDBJ databases">
        <title>Draft genome sequence of Paraferrimonas sedimenticola strain NBRC 101628.</title>
        <authorList>
            <person name="Sun Q."/>
            <person name="Mori K."/>
        </authorList>
    </citation>
    <scope>NUCLEOTIDE SEQUENCE</scope>
    <source>
        <strain evidence="16">NBRC 101628</strain>
    </source>
</reference>
<dbReference type="InterPro" id="IPR010559">
    <property type="entry name" value="Sig_transdc_His_kin_internal"/>
</dbReference>